<dbReference type="Gene3D" id="3.40.830.10">
    <property type="entry name" value="LigB-like"/>
    <property type="match status" value="1"/>
</dbReference>
<dbReference type="SUPFAM" id="SSF53213">
    <property type="entry name" value="LigB-like"/>
    <property type="match status" value="1"/>
</dbReference>
<dbReference type="OrthoDB" id="8673673at2"/>
<accession>A0A6P2BLS5</accession>
<keyword evidence="2" id="KW-0560">Oxidoreductase</keyword>
<evidence type="ECO:0000259" key="1">
    <source>
        <dbReference type="Pfam" id="PF02900"/>
    </source>
</evidence>
<proteinExistence type="predicted"/>
<keyword evidence="2" id="KW-0223">Dioxygenase</keyword>
<reference evidence="2 3" key="1">
    <citation type="submission" date="2018-11" db="EMBL/GenBank/DDBJ databases">
        <title>Trebonia kvetii gen.nov., sp.nov., a novel acidophilic actinobacterium, and proposal of the new actinobacterial family Treboniaceae fam. nov.</title>
        <authorList>
            <person name="Rapoport D."/>
            <person name="Sagova-Mareckova M."/>
            <person name="Sedlacek I."/>
            <person name="Provaznik J."/>
            <person name="Kralova S."/>
            <person name="Pavlinic D."/>
            <person name="Benes V."/>
            <person name="Kopecky J."/>
        </authorList>
    </citation>
    <scope>NUCLEOTIDE SEQUENCE [LARGE SCALE GENOMIC DNA]</scope>
    <source>
        <strain evidence="2 3">15Tr583</strain>
    </source>
</reference>
<dbReference type="Pfam" id="PF02900">
    <property type="entry name" value="LigB"/>
    <property type="match status" value="1"/>
</dbReference>
<dbReference type="AlphaFoldDB" id="A0A6P2BLS5"/>
<keyword evidence="3" id="KW-1185">Reference proteome</keyword>
<evidence type="ECO:0000313" key="3">
    <source>
        <dbReference type="Proteomes" id="UP000460272"/>
    </source>
</evidence>
<name>A0A6P2BLS5_9ACTN</name>
<sequence>MAEIVIGIASSHTPQLSSGVDMWPDHAERDRRHPQLLGKDARYHSYAELLDGADPAIARQLLPEVWERKYHRVQTAVEMLSATLSAADADLAVVIGDDQRELFVDDGIPAFACFTGTELVDMAPDAEAMARIPRGILAAFWAVHGDEPASHPVATELSAHIAERLAWDDFDLTVFSRQPAGRTLGHAFTFPRYRLGLPATVPIVPVFVNTYYPPNVPSAARCYDLGRALRRAIESWQCDARVAVIASGGLTHFVIDEELDRLVLDSIAAGDDAALAGISRDRLRSGNSEILNWVTAAGALEGLSPAIIDYVPGYRTPAGTGTGMAFARWD</sequence>
<protein>
    <submittedName>
        <fullName evidence="2">Extradiol ring-cleavage dioxygenase</fullName>
    </submittedName>
</protein>
<feature type="domain" description="Extradiol ring-cleavage dioxygenase class III enzyme subunit B" evidence="1">
    <location>
        <begin position="152"/>
        <end position="303"/>
    </location>
</feature>
<dbReference type="GO" id="GO:0016702">
    <property type="term" value="F:oxidoreductase activity, acting on single donors with incorporation of molecular oxygen, incorporation of two atoms of oxygen"/>
    <property type="evidence" value="ECO:0007669"/>
    <property type="project" value="UniProtKB-ARBA"/>
</dbReference>
<comment type="caution">
    <text evidence="2">The sequence shown here is derived from an EMBL/GenBank/DDBJ whole genome shotgun (WGS) entry which is preliminary data.</text>
</comment>
<evidence type="ECO:0000313" key="2">
    <source>
        <dbReference type="EMBL" id="TVY99889.1"/>
    </source>
</evidence>
<dbReference type="RefSeq" id="WP_145861997.1">
    <property type="nucleotide sequence ID" value="NZ_RPFW01000011.1"/>
</dbReference>
<dbReference type="Proteomes" id="UP000460272">
    <property type="component" value="Unassembled WGS sequence"/>
</dbReference>
<dbReference type="EMBL" id="RPFW01000011">
    <property type="protein sequence ID" value="TVY99889.1"/>
    <property type="molecule type" value="Genomic_DNA"/>
</dbReference>
<dbReference type="InterPro" id="IPR004183">
    <property type="entry name" value="Xdiol_dOase_suB"/>
</dbReference>
<dbReference type="GO" id="GO:0008198">
    <property type="term" value="F:ferrous iron binding"/>
    <property type="evidence" value="ECO:0007669"/>
    <property type="project" value="InterPro"/>
</dbReference>
<organism evidence="2 3">
    <name type="scientific">Trebonia kvetii</name>
    <dbReference type="NCBI Taxonomy" id="2480626"/>
    <lineage>
        <taxon>Bacteria</taxon>
        <taxon>Bacillati</taxon>
        <taxon>Actinomycetota</taxon>
        <taxon>Actinomycetes</taxon>
        <taxon>Streptosporangiales</taxon>
        <taxon>Treboniaceae</taxon>
        <taxon>Trebonia</taxon>
    </lineage>
</organism>
<gene>
    <name evidence="2" type="ORF">EAS64_40330</name>
</gene>